<feature type="transmembrane region" description="Helical" evidence="2">
    <location>
        <begin position="101"/>
        <end position="118"/>
    </location>
</feature>
<name>A0ABY7QDQ3_9ACTN</name>
<organism evidence="4 5">
    <name type="scientific">Kitasatospora cathayae</name>
    <dbReference type="NCBI Taxonomy" id="3004092"/>
    <lineage>
        <taxon>Bacteria</taxon>
        <taxon>Bacillati</taxon>
        <taxon>Actinomycetota</taxon>
        <taxon>Actinomycetes</taxon>
        <taxon>Kitasatosporales</taxon>
        <taxon>Streptomycetaceae</taxon>
        <taxon>Kitasatospora</taxon>
    </lineage>
</organism>
<dbReference type="InterPro" id="IPR001932">
    <property type="entry name" value="PPM-type_phosphatase-like_dom"/>
</dbReference>
<keyword evidence="1" id="KW-0378">Hydrolase</keyword>
<evidence type="ECO:0000259" key="3">
    <source>
        <dbReference type="SMART" id="SM00331"/>
    </source>
</evidence>
<keyword evidence="2" id="KW-0472">Membrane</keyword>
<evidence type="ECO:0000256" key="2">
    <source>
        <dbReference type="SAM" id="Phobius"/>
    </source>
</evidence>
<evidence type="ECO:0000256" key="1">
    <source>
        <dbReference type="ARBA" id="ARBA00022801"/>
    </source>
</evidence>
<dbReference type="RefSeq" id="WP_270149725.1">
    <property type="nucleotide sequence ID" value="NZ_CP115450.1"/>
</dbReference>
<dbReference type="SMART" id="SM00331">
    <property type="entry name" value="PP2C_SIG"/>
    <property type="match status" value="1"/>
</dbReference>
<dbReference type="Pfam" id="PF07228">
    <property type="entry name" value="SpoIIE"/>
    <property type="match status" value="1"/>
</dbReference>
<protein>
    <submittedName>
        <fullName evidence="4">PP2C family protein-serine/threonine phosphatase</fullName>
    </submittedName>
</protein>
<keyword evidence="5" id="KW-1185">Reference proteome</keyword>
<dbReference type="InterPro" id="IPR036457">
    <property type="entry name" value="PPM-type-like_dom_sf"/>
</dbReference>
<dbReference type="PANTHER" id="PTHR43156">
    <property type="entry name" value="STAGE II SPORULATION PROTEIN E-RELATED"/>
    <property type="match status" value="1"/>
</dbReference>
<keyword evidence="2" id="KW-0812">Transmembrane</keyword>
<dbReference type="Gene3D" id="3.60.40.10">
    <property type="entry name" value="PPM-type phosphatase domain"/>
    <property type="match status" value="1"/>
</dbReference>
<keyword evidence="2" id="KW-1133">Transmembrane helix</keyword>
<reference evidence="5" key="1">
    <citation type="submission" date="2022-12" db="EMBL/GenBank/DDBJ databases">
        <authorList>
            <person name="Mo P."/>
        </authorList>
    </citation>
    <scope>NUCLEOTIDE SEQUENCE [LARGE SCALE GENOMIC DNA]</scope>
    <source>
        <strain evidence="5">HUAS 3-15</strain>
    </source>
</reference>
<accession>A0ABY7QDQ3</accession>
<sequence length="384" mass="40493">MRVRSAKATRLPPSGSGVAPLPALVRYGHRSWLIPAVLLVAVVVVDALTPRSFASISWLALVPVVAAGLCGPAATVLFSCLVVAAYPALDSIWAKSQGIEDFLLVVAGGVLALPLSVFRARAATYVRHLQGAAEATRQVVLRPVPPGWGGVDSAARYLAADVEARVGGDFYDVVATPYGARVVLGDVQGKGLPAVSAAAALVGCFREAAFREADLATLAARLEERVHRHNLLASRLGEPEERFVTAVVIWFPEDAPEEIELVNFGHDSPHVLGPAGVRQLPQGNGVPLGLTQLADGLPAVQRLRLGRDETVLIVSDGVTEARDRQGTFFALRSQLEELVRRSGATVPEHLVEAVAAAVVRHTGGRRTDDTALLAVRRSVGADSG</sequence>
<evidence type="ECO:0000313" key="5">
    <source>
        <dbReference type="Proteomes" id="UP001212821"/>
    </source>
</evidence>
<gene>
    <name evidence="4" type="ORF">O1G21_36005</name>
</gene>
<feature type="domain" description="PPM-type phosphatase" evidence="3">
    <location>
        <begin position="151"/>
        <end position="377"/>
    </location>
</feature>
<dbReference type="PANTHER" id="PTHR43156:SF2">
    <property type="entry name" value="STAGE II SPORULATION PROTEIN E"/>
    <property type="match status" value="1"/>
</dbReference>
<evidence type="ECO:0000313" key="4">
    <source>
        <dbReference type="EMBL" id="WBP90742.1"/>
    </source>
</evidence>
<dbReference type="InterPro" id="IPR052016">
    <property type="entry name" value="Bact_Sigma-Reg"/>
</dbReference>
<proteinExistence type="predicted"/>
<feature type="transmembrane region" description="Helical" evidence="2">
    <location>
        <begin position="32"/>
        <end position="50"/>
    </location>
</feature>
<feature type="transmembrane region" description="Helical" evidence="2">
    <location>
        <begin position="56"/>
        <end position="89"/>
    </location>
</feature>
<dbReference type="Proteomes" id="UP001212821">
    <property type="component" value="Chromosome"/>
</dbReference>
<dbReference type="EMBL" id="CP115450">
    <property type="protein sequence ID" value="WBP90742.1"/>
    <property type="molecule type" value="Genomic_DNA"/>
</dbReference>